<feature type="transmembrane region" description="Helical" evidence="6">
    <location>
        <begin position="131"/>
        <end position="152"/>
    </location>
</feature>
<feature type="domain" description="Rhodopsin" evidence="7">
    <location>
        <begin position="31"/>
        <end position="272"/>
    </location>
</feature>
<dbReference type="AlphaFoldDB" id="A0AAD9VWD0"/>
<dbReference type="GO" id="GO:0016020">
    <property type="term" value="C:membrane"/>
    <property type="evidence" value="ECO:0007669"/>
    <property type="project" value="UniProtKB-SubCell"/>
</dbReference>
<evidence type="ECO:0000313" key="9">
    <source>
        <dbReference type="Proteomes" id="UP001265746"/>
    </source>
</evidence>
<evidence type="ECO:0000256" key="1">
    <source>
        <dbReference type="ARBA" id="ARBA00004141"/>
    </source>
</evidence>
<gene>
    <name evidence="8" type="ORF">N8I77_013755</name>
</gene>
<evidence type="ECO:0000256" key="4">
    <source>
        <dbReference type="ARBA" id="ARBA00023136"/>
    </source>
</evidence>
<keyword evidence="4 6" id="KW-0472">Membrane</keyword>
<dbReference type="EMBL" id="JAUJFL010000014">
    <property type="protein sequence ID" value="KAK2595730.1"/>
    <property type="molecule type" value="Genomic_DNA"/>
</dbReference>
<evidence type="ECO:0000256" key="5">
    <source>
        <dbReference type="ARBA" id="ARBA00038359"/>
    </source>
</evidence>
<evidence type="ECO:0000313" key="8">
    <source>
        <dbReference type="EMBL" id="KAK2595730.1"/>
    </source>
</evidence>
<organism evidence="8 9">
    <name type="scientific">Phomopsis amygdali</name>
    <name type="common">Fusicoccum amygdali</name>
    <dbReference type="NCBI Taxonomy" id="1214568"/>
    <lineage>
        <taxon>Eukaryota</taxon>
        <taxon>Fungi</taxon>
        <taxon>Dikarya</taxon>
        <taxon>Ascomycota</taxon>
        <taxon>Pezizomycotina</taxon>
        <taxon>Sordariomycetes</taxon>
        <taxon>Sordariomycetidae</taxon>
        <taxon>Diaporthales</taxon>
        <taxon>Diaporthaceae</taxon>
        <taxon>Diaporthe</taxon>
    </lineage>
</organism>
<feature type="transmembrane region" description="Helical" evidence="6">
    <location>
        <begin position="249"/>
        <end position="267"/>
    </location>
</feature>
<reference evidence="8" key="1">
    <citation type="submission" date="2023-06" db="EMBL/GenBank/DDBJ databases">
        <authorList>
            <person name="Noh H."/>
        </authorList>
    </citation>
    <scope>NUCLEOTIDE SEQUENCE</scope>
    <source>
        <strain evidence="8">DUCC20226</strain>
    </source>
</reference>
<evidence type="ECO:0000256" key="2">
    <source>
        <dbReference type="ARBA" id="ARBA00022692"/>
    </source>
</evidence>
<keyword evidence="2 6" id="KW-0812">Transmembrane</keyword>
<name>A0AAD9VWD0_PHOAM</name>
<evidence type="ECO:0000259" key="7">
    <source>
        <dbReference type="Pfam" id="PF20684"/>
    </source>
</evidence>
<dbReference type="InterPro" id="IPR049326">
    <property type="entry name" value="Rhodopsin_dom_fungi"/>
</dbReference>
<dbReference type="PANTHER" id="PTHR33048:SF155">
    <property type="entry name" value="INTEGRAL MEMBRANE PROTEIN"/>
    <property type="match status" value="1"/>
</dbReference>
<dbReference type="Pfam" id="PF20684">
    <property type="entry name" value="Fung_rhodopsin"/>
    <property type="match status" value="1"/>
</dbReference>
<comment type="similarity">
    <text evidence="5">Belongs to the SAT4 family.</text>
</comment>
<dbReference type="InterPro" id="IPR052337">
    <property type="entry name" value="SAT4-like"/>
</dbReference>
<keyword evidence="9" id="KW-1185">Reference proteome</keyword>
<keyword evidence="3 6" id="KW-1133">Transmembrane helix</keyword>
<feature type="transmembrane region" description="Helical" evidence="6">
    <location>
        <begin position="92"/>
        <end position="119"/>
    </location>
</feature>
<sequence>MVTTPAPNSLGAAVVTVAWVFAALAIVTVAARFYVRLKIVRKLFRDDYVILVTFTFAIINSAFVTISVWWGLGHHISALVSHPERVTNAVKWMFLSEIFAIMSPGFGRISFAFLLLGLLPPSGPRSLRPMILWSIIAIQFVVDLGTVIISLVQCRPIVGFWDKSIQAGCWDPRVQQYAGFLQGFVDLALALFPANLFWNANMEWKQKVALSAVMGLNIIAMVASIVRTVKLQAITETDDQTYAMAEAAIWWTVEAYLVLLAVSIPTLRPMLKSKKPITPRELGGHRDGAKPVASKALRARAGNSILSDSHSMAPFDRLWEPYTFVNDISGGDQGTSGKANTYYMGPVSQSWPGVVGGRTTDNHIRKDITVSVTLCHQSPDSHHKTRTGV</sequence>
<evidence type="ECO:0000256" key="6">
    <source>
        <dbReference type="SAM" id="Phobius"/>
    </source>
</evidence>
<feature type="transmembrane region" description="Helical" evidence="6">
    <location>
        <begin position="180"/>
        <end position="198"/>
    </location>
</feature>
<comment type="caution">
    <text evidence="8">The sequence shown here is derived from an EMBL/GenBank/DDBJ whole genome shotgun (WGS) entry which is preliminary data.</text>
</comment>
<comment type="subcellular location">
    <subcellularLocation>
        <location evidence="1">Membrane</location>
        <topology evidence="1">Multi-pass membrane protein</topology>
    </subcellularLocation>
</comment>
<feature type="transmembrane region" description="Helical" evidence="6">
    <location>
        <begin position="12"/>
        <end position="35"/>
    </location>
</feature>
<dbReference type="PANTHER" id="PTHR33048">
    <property type="entry name" value="PTH11-LIKE INTEGRAL MEMBRANE PROTEIN (AFU_ORTHOLOGUE AFUA_5G11245)"/>
    <property type="match status" value="1"/>
</dbReference>
<protein>
    <recommendedName>
        <fullName evidence="7">Rhodopsin domain-containing protein</fullName>
    </recommendedName>
</protein>
<evidence type="ECO:0000256" key="3">
    <source>
        <dbReference type="ARBA" id="ARBA00022989"/>
    </source>
</evidence>
<accession>A0AAD9VWD0</accession>
<proteinExistence type="inferred from homology"/>
<feature type="transmembrane region" description="Helical" evidence="6">
    <location>
        <begin position="47"/>
        <end position="72"/>
    </location>
</feature>
<dbReference type="Proteomes" id="UP001265746">
    <property type="component" value="Unassembled WGS sequence"/>
</dbReference>
<feature type="transmembrane region" description="Helical" evidence="6">
    <location>
        <begin position="210"/>
        <end position="229"/>
    </location>
</feature>